<dbReference type="EMBL" id="JACOOQ010000040">
    <property type="protein sequence ID" value="MBC5641254.1"/>
    <property type="molecule type" value="Genomic_DNA"/>
</dbReference>
<dbReference type="SUPFAM" id="SSF52266">
    <property type="entry name" value="SGNH hydrolase"/>
    <property type="match status" value="1"/>
</dbReference>
<organism evidence="1 2">
    <name type="scientific">Clostridium lentum</name>
    <dbReference type="NCBI Taxonomy" id="2763037"/>
    <lineage>
        <taxon>Bacteria</taxon>
        <taxon>Bacillati</taxon>
        <taxon>Bacillota</taxon>
        <taxon>Clostridia</taxon>
        <taxon>Eubacteriales</taxon>
        <taxon>Clostridiaceae</taxon>
        <taxon>Clostridium</taxon>
    </lineage>
</organism>
<dbReference type="Proteomes" id="UP000662088">
    <property type="component" value="Unassembled WGS sequence"/>
</dbReference>
<dbReference type="RefSeq" id="WP_186835669.1">
    <property type="nucleotide sequence ID" value="NZ_JACOOQ010000040.1"/>
</dbReference>
<accession>A0A8I0AF50</accession>
<comment type="caution">
    <text evidence="1">The sequence shown here is derived from an EMBL/GenBank/DDBJ whole genome shotgun (WGS) entry which is preliminary data.</text>
</comment>
<evidence type="ECO:0000313" key="2">
    <source>
        <dbReference type="Proteomes" id="UP000662088"/>
    </source>
</evidence>
<dbReference type="Gene3D" id="3.40.50.1110">
    <property type="entry name" value="SGNH hydrolase"/>
    <property type="match status" value="1"/>
</dbReference>
<dbReference type="InterPro" id="IPR036514">
    <property type="entry name" value="SGNH_hydro_sf"/>
</dbReference>
<reference evidence="1" key="1">
    <citation type="submission" date="2020-08" db="EMBL/GenBank/DDBJ databases">
        <title>Genome public.</title>
        <authorList>
            <person name="Liu C."/>
            <person name="Sun Q."/>
        </authorList>
    </citation>
    <scope>NUCLEOTIDE SEQUENCE</scope>
    <source>
        <strain evidence="1">NSJ-42</strain>
    </source>
</reference>
<keyword evidence="2" id="KW-1185">Reference proteome</keyword>
<sequence length="106" mass="12648">MIKETKSKYVIMEFGGNYCGYNWIEISENPDKEHYSKSSITEFIEIYSYLIDEFKKIGKEPVLLSLPPIDSTKYFDYISKKLNTDNILKLMEGNKQFLTNWHERYI</sequence>
<gene>
    <name evidence="1" type="ORF">H8R92_12920</name>
</gene>
<name>A0A8I0AF50_9CLOT</name>
<protein>
    <submittedName>
        <fullName evidence="1">Uncharacterized protein</fullName>
    </submittedName>
</protein>
<evidence type="ECO:0000313" key="1">
    <source>
        <dbReference type="EMBL" id="MBC5641254.1"/>
    </source>
</evidence>
<dbReference type="AlphaFoldDB" id="A0A8I0AF50"/>
<proteinExistence type="predicted"/>